<accession>A0A8J6XFI0</accession>
<evidence type="ECO:0000313" key="2">
    <source>
        <dbReference type="Proteomes" id="UP000629098"/>
    </source>
</evidence>
<dbReference type="EMBL" id="JACXAE010000034">
    <property type="protein sequence ID" value="MBD2772030.1"/>
    <property type="molecule type" value="Genomic_DNA"/>
</dbReference>
<dbReference type="RefSeq" id="WP_190826321.1">
    <property type="nucleotide sequence ID" value="NZ_CAWPPI010000034.1"/>
</dbReference>
<name>A0A8J6XFI0_9CYAN</name>
<keyword evidence="2" id="KW-1185">Reference proteome</keyword>
<evidence type="ECO:0000313" key="1">
    <source>
        <dbReference type="EMBL" id="MBD2772030.1"/>
    </source>
</evidence>
<protein>
    <submittedName>
        <fullName evidence="1">Uncharacterized protein</fullName>
    </submittedName>
</protein>
<gene>
    <name evidence="1" type="ORF">ICL16_07990</name>
</gene>
<dbReference type="AlphaFoldDB" id="A0A8J6XFI0"/>
<comment type="caution">
    <text evidence="1">The sequence shown here is derived from an EMBL/GenBank/DDBJ whole genome shotgun (WGS) entry which is preliminary data.</text>
</comment>
<proteinExistence type="predicted"/>
<sequence length="91" mass="10157">MAIQIITSYRFIPGKESKITTYGSPDEQTVAIHNSSSTSVSLTFTTESTSVVKQLIKNLAEVYQTLAYTTPEIIQEECSEEFEKLLTDSED</sequence>
<organism evidence="1 2">
    <name type="scientific">Iningainema tapete BLCC-T55</name>
    <dbReference type="NCBI Taxonomy" id="2748662"/>
    <lineage>
        <taxon>Bacteria</taxon>
        <taxon>Bacillati</taxon>
        <taxon>Cyanobacteriota</taxon>
        <taxon>Cyanophyceae</taxon>
        <taxon>Nostocales</taxon>
        <taxon>Scytonemataceae</taxon>
        <taxon>Iningainema tapete</taxon>
    </lineage>
</organism>
<reference evidence="1" key="1">
    <citation type="submission" date="2020-09" db="EMBL/GenBank/DDBJ databases">
        <title>Iningainema tapete sp. nov. (Scytonemataceae, Cyanobacteria) from greenhouses in central Florida (USA) produces two types of nodularin with biosynthetic potential for microcystin-LR and anabaenopeptins.</title>
        <authorList>
            <person name="Berthold D.E."/>
            <person name="Lefler F.W."/>
            <person name="Huang I.-S."/>
            <person name="Abdulla H."/>
            <person name="Zimba P.V."/>
            <person name="Laughinghouse H.D. IV."/>
        </authorList>
    </citation>
    <scope>NUCLEOTIDE SEQUENCE</scope>
    <source>
        <strain evidence="1">BLCCT55</strain>
    </source>
</reference>
<dbReference type="Proteomes" id="UP000629098">
    <property type="component" value="Unassembled WGS sequence"/>
</dbReference>